<gene>
    <name evidence="4" type="ordered locus">SM11_pD0388</name>
</gene>
<dbReference type="KEGG" id="smx:SM11_pD0388"/>
<dbReference type="EMBL" id="CP001832">
    <property type="protein sequence ID" value="AEH83221.1"/>
    <property type="molecule type" value="Genomic_DNA"/>
</dbReference>
<dbReference type="Proteomes" id="UP000009045">
    <property type="component" value="Plasmid pSmeSM11d"/>
</dbReference>
<feature type="domain" description="Response regulatory" evidence="3">
    <location>
        <begin position="19"/>
        <end position="134"/>
    </location>
</feature>
<protein>
    <recommendedName>
        <fullName evidence="3">Response regulatory domain-containing protein</fullName>
    </recommendedName>
</protein>
<dbReference type="InterPro" id="IPR011006">
    <property type="entry name" value="CheY-like_superfamily"/>
</dbReference>
<evidence type="ECO:0000259" key="3">
    <source>
        <dbReference type="PROSITE" id="PS50110"/>
    </source>
</evidence>
<dbReference type="PANTHER" id="PTHR44591:SF21">
    <property type="entry name" value="TWO-COMPONENT RESPONSE REGULATOR"/>
    <property type="match status" value="1"/>
</dbReference>
<dbReference type="Pfam" id="PF00072">
    <property type="entry name" value="Response_reg"/>
    <property type="match status" value="1"/>
</dbReference>
<dbReference type="GO" id="GO:0000160">
    <property type="term" value="P:phosphorelay signal transduction system"/>
    <property type="evidence" value="ECO:0007669"/>
    <property type="project" value="InterPro"/>
</dbReference>
<accession>F7XJP3</accession>
<dbReference type="Gene3D" id="3.40.50.2300">
    <property type="match status" value="1"/>
</dbReference>
<organism evidence="4 5">
    <name type="scientific">Sinorhizobium meliloti (strain SM11)</name>
    <dbReference type="NCBI Taxonomy" id="707241"/>
    <lineage>
        <taxon>Bacteria</taxon>
        <taxon>Pseudomonadati</taxon>
        <taxon>Pseudomonadota</taxon>
        <taxon>Alphaproteobacteria</taxon>
        <taxon>Hyphomicrobiales</taxon>
        <taxon>Rhizobiaceae</taxon>
        <taxon>Sinorhizobium/Ensifer group</taxon>
        <taxon>Sinorhizobium</taxon>
    </lineage>
</organism>
<dbReference type="InterPro" id="IPR050595">
    <property type="entry name" value="Bact_response_regulator"/>
</dbReference>
<dbReference type="PANTHER" id="PTHR44591">
    <property type="entry name" value="STRESS RESPONSE REGULATOR PROTEIN 1"/>
    <property type="match status" value="1"/>
</dbReference>
<dbReference type="HOGENOM" id="CLU_000445_69_8_5"/>
<keyword evidence="1 2" id="KW-0597">Phosphoprotein</keyword>
<name>F7XJP3_SINMM</name>
<dbReference type="SUPFAM" id="SSF52172">
    <property type="entry name" value="CheY-like"/>
    <property type="match status" value="1"/>
</dbReference>
<proteinExistence type="predicted"/>
<dbReference type="SMART" id="SM00448">
    <property type="entry name" value="REC"/>
    <property type="match status" value="1"/>
</dbReference>
<feature type="modified residue" description="4-aspartylphosphate" evidence="2">
    <location>
        <position position="70"/>
    </location>
</feature>
<reference evidence="4 5" key="1">
    <citation type="journal article" date="2011" name="J. Biotechnol.">
        <title>The complete genome sequence of the dominant Sinorhizobium meliloti field isolate SM11 extends the S. meliloti pan-genome.</title>
        <authorList>
            <person name="Schneiker-Bekel S."/>
            <person name="Wibberg D."/>
            <person name="Bekel T."/>
            <person name="Blom J."/>
            <person name="Linke B."/>
            <person name="Neuweger H."/>
            <person name="Stiens M."/>
            <person name="Vorholter F.J."/>
            <person name="Weidner S."/>
            <person name="Goesmann A."/>
            <person name="Puhler A."/>
            <person name="Schluter A."/>
        </authorList>
    </citation>
    <scope>NUCLEOTIDE SEQUENCE [LARGE SCALE GENOMIC DNA]</scope>
    <source>
        <strain evidence="4 5">SM11</strain>
        <plasmid evidence="5">pSmeSM11d</plasmid>
    </source>
</reference>
<dbReference type="AlphaFoldDB" id="F7XJP3"/>
<geneLocation type="plasmid" evidence="4 5">
    <name>pSmeSM11d</name>
</geneLocation>
<sequence length="150" mass="16097">MPARSVRFSRTEIVMEAVTILLADDEALLLMDFEVALADAGFHVTAVTRGGKAIEILRAANAPIDGVVTDIRFGEYPDGWEVARVAREIDPDIPVVYISGHGAVDWASKGVPNSIMIEKPFTSSQLLTAVSQLLNARPPRASQHDAGDTG</sequence>
<evidence type="ECO:0000313" key="5">
    <source>
        <dbReference type="Proteomes" id="UP000009045"/>
    </source>
</evidence>
<keyword evidence="4" id="KW-0614">Plasmid</keyword>
<dbReference type="InterPro" id="IPR001789">
    <property type="entry name" value="Sig_transdc_resp-reg_receiver"/>
</dbReference>
<evidence type="ECO:0000256" key="2">
    <source>
        <dbReference type="PROSITE-ProRule" id="PRU00169"/>
    </source>
</evidence>
<evidence type="ECO:0000313" key="4">
    <source>
        <dbReference type="EMBL" id="AEH83221.1"/>
    </source>
</evidence>
<dbReference type="PROSITE" id="PS50110">
    <property type="entry name" value="RESPONSE_REGULATORY"/>
    <property type="match status" value="1"/>
</dbReference>
<evidence type="ECO:0000256" key="1">
    <source>
        <dbReference type="ARBA" id="ARBA00022553"/>
    </source>
</evidence>